<accession>A0ABU8XFF4</accession>
<evidence type="ECO:0000256" key="3">
    <source>
        <dbReference type="SAM" id="MobiDB-lite"/>
    </source>
</evidence>
<proteinExistence type="predicted"/>
<name>A0ABU8XFF4_9BURK</name>
<evidence type="ECO:0000313" key="6">
    <source>
        <dbReference type="Proteomes" id="UP001367030"/>
    </source>
</evidence>
<feature type="domain" description="PilY1 beta-propeller" evidence="4">
    <location>
        <begin position="859"/>
        <end position="1199"/>
    </location>
</feature>
<dbReference type="RefSeq" id="WP_340338417.1">
    <property type="nucleotide sequence ID" value="NZ_JBBKZS010000016.1"/>
</dbReference>
<feature type="region of interest" description="Disordered" evidence="3">
    <location>
        <begin position="1306"/>
        <end position="1330"/>
    </location>
</feature>
<dbReference type="InterPro" id="IPR008707">
    <property type="entry name" value="B-propeller_PilY1"/>
</dbReference>
<keyword evidence="2" id="KW-0106">Calcium</keyword>
<protein>
    <submittedName>
        <fullName evidence="5">PilC/PilY family type IV pilus protein</fullName>
    </submittedName>
</protein>
<dbReference type="EMBL" id="JBBKZS010000016">
    <property type="protein sequence ID" value="MEJ8858354.1"/>
    <property type="molecule type" value="Genomic_DNA"/>
</dbReference>
<sequence>MQRPMPHRSRNTVRLQDMGRTFVCGASLLVLSGMVIVGGANATEIADTPLITSPNVQAKPNLMFVLDDSGSMANDYMPDAMKDDDKYGFWSSQCNGVAYNPTFTYTPPIKANGTSSYADSSFGAAWSDGYAGTGSVNLGAASTVTTRRTSASSVAIGSGSKTFSIRSSSDTNTFVVGGTITASNSDSRWMVGTVTSWTGSGSNWTLVINVPTGQSSGSSTRDDWDISQDVQVGTRYYYQYTATSPQTAMSWSFGSTGSVNTTTTFYKECMSDIGASPGNGVFQKVLILDQSAAQKQNYANWYSYYRTRTLLMRTAVGRAFAALDSGYRVGFSTINSSTDATTSDGFQPLADFDQTQKNVLYSKLYGASASGATPLRGALSKIGRYYANLPLGQTKDPVQYACQRNFVLLSTDGYWNKGSGNSEESNSGYGPLDLSGNPVGNWDGTESRPMHDGATPVTIWQRTRYTVTKGSRFGTCSSSSLYKVTSQVQTSTSQNGTYSNSGDPVDGGCVAGTTVIVDTTASALAGNGTATKDTVATSSQSTSGGSSNSLADVAEYYYKTDLRDEQRDGTTKCTSTASGTSQNVCGNLVPTSGRDTAKYQHMTTFTIGLGVSGTLTYDRNYLTQPSGSYVDLISGDASWPAPITNLADISGSSGDARNVDDLWHAAVNGRGQYYSALNAAQLAEAISGVVDTIAEVTGSSSAATTSTLELVSGDDNQVYSASYTTGSWVGDLKAFPLDGDTGEIGTTATWSAQAKLSATAYTSRNIYYLKPNAATATLADFNWTNLNADGLGSNFTDVCPALPAVAKLSQCTNLNADEKGWANDGTRLVNFLRGDKSNQAANTTLGSTQALFRARAGLLGDIINGAPRYVSKPAFSYSDAGYTDFVQTWKDRKAMLYVASNDGMLHAISAGGTDGGTELWAYVPTAVMKNMYRLADSSYESKHRYFVDGAPVVGDIYVNGAWKTILVGGLGKGGRSYYALDITDPQAPKALWEFTDNNLGLTFGNPVITKRANGTWVVVFASGYNNDGSIGDGSTGDGQGRLFVLNANTGVRARTDITTGVGATNASSGLAKINGWIDQDIDNTSKRFYGGDLLGNLWRFDIDGVVAPNNAALALAKFQINATTPQPITTRPRLGESNGKPVIIVGTGQYLGTGDISNTTTQTIYAVKDSLTNTSLGDVRANNTMVRQTLSVNQDGITASITNNQVSWTANNGWWVDLPQSGERSVVDIALQSNVLAIATAIPAGDACSSGGSSWNYFLSVSGGTALQNVAGAQVSANALVVGQSFVRMADGTMRLIRQLSDSTTKLVDTPSGAPSPVTPQRTSWRELVD</sequence>
<organism evidence="5 6">
    <name type="scientific">Variovorax robiniae</name>
    <dbReference type="NCBI Taxonomy" id="1836199"/>
    <lineage>
        <taxon>Bacteria</taxon>
        <taxon>Pseudomonadati</taxon>
        <taxon>Pseudomonadota</taxon>
        <taxon>Betaproteobacteria</taxon>
        <taxon>Burkholderiales</taxon>
        <taxon>Comamonadaceae</taxon>
        <taxon>Variovorax</taxon>
    </lineage>
</organism>
<dbReference type="Pfam" id="PF05567">
    <property type="entry name" value="T4P_PilY1"/>
    <property type="match status" value="1"/>
</dbReference>
<evidence type="ECO:0000313" key="5">
    <source>
        <dbReference type="EMBL" id="MEJ8858354.1"/>
    </source>
</evidence>
<gene>
    <name evidence="5" type="ORF">WKW79_27555</name>
</gene>
<dbReference type="InterPro" id="IPR036465">
    <property type="entry name" value="vWFA_dom_sf"/>
</dbReference>
<evidence type="ECO:0000259" key="4">
    <source>
        <dbReference type="Pfam" id="PF05567"/>
    </source>
</evidence>
<reference evidence="5 6" key="1">
    <citation type="submission" date="2024-03" db="EMBL/GenBank/DDBJ databases">
        <title>Novel species of the genus Variovorax.</title>
        <authorList>
            <person name="Liu Q."/>
            <person name="Xin Y.-H."/>
        </authorList>
    </citation>
    <scope>NUCLEOTIDE SEQUENCE [LARGE SCALE GENOMIC DNA]</scope>
    <source>
        <strain evidence="5 6">KACC 18901</strain>
    </source>
</reference>
<evidence type="ECO:0000256" key="1">
    <source>
        <dbReference type="ARBA" id="ARBA00022723"/>
    </source>
</evidence>
<keyword evidence="1" id="KW-0479">Metal-binding</keyword>
<dbReference type="Gene3D" id="3.40.50.410">
    <property type="entry name" value="von Willebrand factor, type A domain"/>
    <property type="match status" value="1"/>
</dbReference>
<keyword evidence="6" id="KW-1185">Reference proteome</keyword>
<dbReference type="Proteomes" id="UP001367030">
    <property type="component" value="Unassembled WGS sequence"/>
</dbReference>
<comment type="caution">
    <text evidence="5">The sequence shown here is derived from an EMBL/GenBank/DDBJ whole genome shotgun (WGS) entry which is preliminary data.</text>
</comment>
<evidence type="ECO:0000256" key="2">
    <source>
        <dbReference type="ARBA" id="ARBA00022837"/>
    </source>
</evidence>